<dbReference type="InterPro" id="IPR050869">
    <property type="entry name" value="H3K4_H4K5_MeTrfase"/>
</dbReference>
<dbReference type="InterPro" id="IPR011990">
    <property type="entry name" value="TPR-like_helical_dom_sf"/>
</dbReference>
<keyword evidence="3" id="KW-0862">Zinc</keyword>
<comment type="caution">
    <text evidence="6">The sequence shown here is derived from an EMBL/GenBank/DDBJ whole genome shotgun (WGS) entry which is preliminary data.</text>
</comment>
<dbReference type="SUPFAM" id="SSF82199">
    <property type="entry name" value="SET domain"/>
    <property type="match status" value="1"/>
</dbReference>
<protein>
    <submittedName>
        <fullName evidence="6">Similar to SMYD3: Histone-lysine N-methyltransferase SMYD3 (Homo sapiens)</fullName>
    </submittedName>
</protein>
<dbReference type="Gene3D" id="1.10.220.160">
    <property type="match status" value="1"/>
</dbReference>
<evidence type="ECO:0000313" key="6">
    <source>
        <dbReference type="EMBL" id="CAG5104188.1"/>
    </source>
</evidence>
<reference evidence="6" key="1">
    <citation type="submission" date="2021-04" db="EMBL/GenBank/DDBJ databases">
        <authorList>
            <person name="Chebbi M.A.C M."/>
        </authorList>
    </citation>
    <scope>NUCLEOTIDE SEQUENCE</scope>
</reference>
<name>A0A8J2HJX1_COTCN</name>
<sequence length="448" mass="51237">MACTAQANGSIKNLKKGTTIITAEPFVFILGSLHRKERCDYCFNSGKISRCSGCQFVYYCSKNCQKKGWLIHKIECPSIKRVSPRIVPDAARMLARIIIKLNQGAKNERGYYTDTKYRTFNDLMSHEESIKKNIKKMEHFTSLSMVLLEFLPKEIIPEPRELLRIFGRMSVNSFNILDTDMTSLGVGIYLGPSILDHSCKPNATAIFEGTKLLIRTLCDLESLDWSKIFITYIDLLKDTKTRREELNQSYFFWCECERCNTPETIEISAACPNKKCTNPCSPMLENCDKCGEKITDEFVDKFNEVCELSLYQLDQMQSTAYLDASRMCLEKQDGVVHPYNLVAVRTLENAVAAAVDLERWKEAEIYASKLIPKYLYYYGNSHPMTAQMYFSWGKLLSLQKKGLQALEVVTKAARIIEQTFGANHSKVKDEVKPVLDQLVAEYRITNDN</sequence>
<dbReference type="GO" id="GO:0008270">
    <property type="term" value="F:zinc ion binding"/>
    <property type="evidence" value="ECO:0007669"/>
    <property type="project" value="UniProtKB-KW"/>
</dbReference>
<dbReference type="InterPro" id="IPR002893">
    <property type="entry name" value="Znf_MYND"/>
</dbReference>
<dbReference type="Gene3D" id="6.10.140.2220">
    <property type="match status" value="1"/>
</dbReference>
<keyword evidence="1" id="KW-0479">Metal-binding</keyword>
<keyword evidence="2 4" id="KW-0863">Zinc-finger</keyword>
<dbReference type="OrthoDB" id="265717at2759"/>
<proteinExistence type="predicted"/>
<evidence type="ECO:0000256" key="1">
    <source>
        <dbReference type="ARBA" id="ARBA00022723"/>
    </source>
</evidence>
<dbReference type="InterPro" id="IPR046341">
    <property type="entry name" value="SET_dom_sf"/>
</dbReference>
<dbReference type="PANTHER" id="PTHR12197:SF251">
    <property type="entry name" value="EG:BACR7C10.4 PROTEIN"/>
    <property type="match status" value="1"/>
</dbReference>
<evidence type="ECO:0000256" key="2">
    <source>
        <dbReference type="ARBA" id="ARBA00022771"/>
    </source>
</evidence>
<dbReference type="SUPFAM" id="SSF48452">
    <property type="entry name" value="TPR-like"/>
    <property type="match status" value="1"/>
</dbReference>
<organism evidence="6 7">
    <name type="scientific">Cotesia congregata</name>
    <name type="common">Parasitoid wasp</name>
    <name type="synonym">Apanteles congregatus</name>
    <dbReference type="NCBI Taxonomy" id="51543"/>
    <lineage>
        <taxon>Eukaryota</taxon>
        <taxon>Metazoa</taxon>
        <taxon>Ecdysozoa</taxon>
        <taxon>Arthropoda</taxon>
        <taxon>Hexapoda</taxon>
        <taxon>Insecta</taxon>
        <taxon>Pterygota</taxon>
        <taxon>Neoptera</taxon>
        <taxon>Endopterygota</taxon>
        <taxon>Hymenoptera</taxon>
        <taxon>Apocrita</taxon>
        <taxon>Ichneumonoidea</taxon>
        <taxon>Braconidae</taxon>
        <taxon>Microgastrinae</taxon>
        <taxon>Cotesia</taxon>
    </lineage>
</organism>
<accession>A0A8J2HJX1</accession>
<gene>
    <name evidence="6" type="ORF">HICCMSTLAB_LOCUS11877</name>
</gene>
<dbReference type="Gene3D" id="2.170.270.10">
    <property type="entry name" value="SET domain"/>
    <property type="match status" value="1"/>
</dbReference>
<evidence type="ECO:0000256" key="3">
    <source>
        <dbReference type="ARBA" id="ARBA00022833"/>
    </source>
</evidence>
<dbReference type="AlphaFoldDB" id="A0A8J2HJX1"/>
<dbReference type="PROSITE" id="PS50865">
    <property type="entry name" value="ZF_MYND_2"/>
    <property type="match status" value="1"/>
</dbReference>
<dbReference type="Gene3D" id="1.25.40.970">
    <property type="match status" value="1"/>
</dbReference>
<dbReference type="GO" id="GO:0005634">
    <property type="term" value="C:nucleus"/>
    <property type="evidence" value="ECO:0007669"/>
    <property type="project" value="TreeGrafter"/>
</dbReference>
<keyword evidence="7" id="KW-1185">Reference proteome</keyword>
<dbReference type="PANTHER" id="PTHR12197">
    <property type="entry name" value="HISTONE-LYSINE N-METHYLTRANSFERASE SMYD"/>
    <property type="match status" value="1"/>
</dbReference>
<dbReference type="SUPFAM" id="SSF144232">
    <property type="entry name" value="HIT/MYND zinc finger-like"/>
    <property type="match status" value="1"/>
</dbReference>
<dbReference type="EMBL" id="CAJNRD030001123">
    <property type="protein sequence ID" value="CAG5104188.1"/>
    <property type="molecule type" value="Genomic_DNA"/>
</dbReference>
<feature type="domain" description="MYND-type" evidence="5">
    <location>
        <begin position="39"/>
        <end position="76"/>
    </location>
</feature>
<dbReference type="Pfam" id="PF01753">
    <property type="entry name" value="zf-MYND"/>
    <property type="match status" value="1"/>
</dbReference>
<evidence type="ECO:0000256" key="4">
    <source>
        <dbReference type="PROSITE-ProRule" id="PRU00134"/>
    </source>
</evidence>
<evidence type="ECO:0000259" key="5">
    <source>
        <dbReference type="PROSITE" id="PS50865"/>
    </source>
</evidence>
<evidence type="ECO:0000313" key="7">
    <source>
        <dbReference type="Proteomes" id="UP000786811"/>
    </source>
</evidence>
<dbReference type="Gene3D" id="1.25.40.10">
    <property type="entry name" value="Tetratricopeptide repeat domain"/>
    <property type="match status" value="1"/>
</dbReference>
<dbReference type="Proteomes" id="UP000786811">
    <property type="component" value="Unassembled WGS sequence"/>
</dbReference>